<evidence type="ECO:0000313" key="3">
    <source>
        <dbReference type="EMBL" id="GGE17804.1"/>
    </source>
</evidence>
<reference evidence="3" key="2">
    <citation type="submission" date="2020-09" db="EMBL/GenBank/DDBJ databases">
        <authorList>
            <person name="Sun Q."/>
            <person name="Zhou Y."/>
        </authorList>
    </citation>
    <scope>NUCLEOTIDE SEQUENCE</scope>
    <source>
        <strain evidence="3">CGMCC 1.15367</strain>
    </source>
</reference>
<feature type="transmembrane region" description="Helical" evidence="1">
    <location>
        <begin position="341"/>
        <end position="359"/>
    </location>
</feature>
<dbReference type="PANTHER" id="PTHR43646">
    <property type="entry name" value="GLYCOSYLTRANSFERASE"/>
    <property type="match status" value="1"/>
</dbReference>
<evidence type="ECO:0000313" key="4">
    <source>
        <dbReference type="Proteomes" id="UP000644699"/>
    </source>
</evidence>
<feature type="domain" description="Glycosyltransferase 2-like" evidence="2">
    <location>
        <begin position="46"/>
        <end position="191"/>
    </location>
</feature>
<dbReference type="SUPFAM" id="SSF53448">
    <property type="entry name" value="Nucleotide-diphospho-sugar transferases"/>
    <property type="match status" value="1"/>
</dbReference>
<dbReference type="Gene3D" id="3.90.550.10">
    <property type="entry name" value="Spore Coat Polysaccharide Biosynthesis Protein SpsA, Chain A"/>
    <property type="match status" value="1"/>
</dbReference>
<dbReference type="RefSeq" id="WP_188911860.1">
    <property type="nucleotide sequence ID" value="NZ_BMIQ01000008.1"/>
</dbReference>
<dbReference type="PANTHER" id="PTHR43646:SF3">
    <property type="entry name" value="SLR1566 PROTEIN"/>
    <property type="match status" value="1"/>
</dbReference>
<feature type="transmembrane region" description="Helical" evidence="1">
    <location>
        <begin position="290"/>
        <end position="311"/>
    </location>
</feature>
<feature type="transmembrane region" description="Helical" evidence="1">
    <location>
        <begin position="317"/>
        <end position="334"/>
    </location>
</feature>
<keyword evidence="1" id="KW-0812">Transmembrane</keyword>
<dbReference type="Proteomes" id="UP000644699">
    <property type="component" value="Unassembled WGS sequence"/>
</dbReference>
<dbReference type="EMBL" id="BMIQ01000008">
    <property type="protein sequence ID" value="GGE17804.1"/>
    <property type="molecule type" value="Genomic_DNA"/>
</dbReference>
<proteinExistence type="predicted"/>
<accession>A0A916ZXD8</accession>
<dbReference type="InterPro" id="IPR029044">
    <property type="entry name" value="Nucleotide-diphossugar_trans"/>
</dbReference>
<name>A0A916ZXD8_9HYPH</name>
<evidence type="ECO:0000256" key="1">
    <source>
        <dbReference type="SAM" id="Phobius"/>
    </source>
</evidence>
<gene>
    <name evidence="3" type="ORF">GCM10011390_41220</name>
</gene>
<dbReference type="AlphaFoldDB" id="A0A916ZXD8"/>
<keyword evidence="3" id="KW-0808">Transferase</keyword>
<keyword evidence="4" id="KW-1185">Reference proteome</keyword>
<reference evidence="3" key="1">
    <citation type="journal article" date="2014" name="Int. J. Syst. Evol. Microbiol.">
        <title>Complete genome sequence of Corynebacterium casei LMG S-19264T (=DSM 44701T), isolated from a smear-ripened cheese.</title>
        <authorList>
            <consortium name="US DOE Joint Genome Institute (JGI-PGF)"/>
            <person name="Walter F."/>
            <person name="Albersmeier A."/>
            <person name="Kalinowski J."/>
            <person name="Ruckert C."/>
        </authorList>
    </citation>
    <scope>NUCLEOTIDE SEQUENCE</scope>
    <source>
        <strain evidence="3">CGMCC 1.15367</strain>
    </source>
</reference>
<dbReference type="InterPro" id="IPR001173">
    <property type="entry name" value="Glyco_trans_2-like"/>
</dbReference>
<organism evidence="3 4">
    <name type="scientific">Aureimonas endophytica</name>
    <dbReference type="NCBI Taxonomy" id="2027858"/>
    <lineage>
        <taxon>Bacteria</taxon>
        <taxon>Pseudomonadati</taxon>
        <taxon>Pseudomonadota</taxon>
        <taxon>Alphaproteobacteria</taxon>
        <taxon>Hyphomicrobiales</taxon>
        <taxon>Aurantimonadaceae</taxon>
        <taxon>Aureimonas</taxon>
    </lineage>
</organism>
<comment type="caution">
    <text evidence="3">The sequence shown here is derived from an EMBL/GenBank/DDBJ whole genome shotgun (WGS) entry which is preliminary data.</text>
</comment>
<sequence>MTILAGLALLAWLVLLFGRGAFWRLGPDMLGQSIAPEGPAPSILAVVPARDEAEVIARTLPSLLAQTYAGRFHVLLVDDGSEDGTAAIARRAAAASGHAERLTVLAARPLPAGWTGKLAAMAEGLAWARIQAETPDLVLFTDADIAYGPGTLARLAGEAAARGTVLASLMVKLKATSPAERLLVPAFVFFFRMLYPFAWVRDPKRRCAAAAGGSMLVDRRALEAAGGLAAIRGALIDDCALGALMKRQGPVWLGLTDEVRSLRDYPRVADIRRMVARSAYTELRHSPLRLVLALAGLGLVFLVPPLAALFGHGAARLFGLLAFVGMNLAFLPMVRFYRAPWWTAPALPAIAAAYALFTLDSALQHWRGRGGAWKGRLQAVPGKTAGT</sequence>
<protein>
    <submittedName>
        <fullName evidence="3">Glycosyl transferase</fullName>
    </submittedName>
</protein>
<dbReference type="GO" id="GO:0016740">
    <property type="term" value="F:transferase activity"/>
    <property type="evidence" value="ECO:0007669"/>
    <property type="project" value="UniProtKB-KW"/>
</dbReference>
<keyword evidence="1" id="KW-0472">Membrane</keyword>
<keyword evidence="1" id="KW-1133">Transmembrane helix</keyword>
<dbReference type="Pfam" id="PF00535">
    <property type="entry name" value="Glycos_transf_2"/>
    <property type="match status" value="1"/>
</dbReference>
<evidence type="ECO:0000259" key="2">
    <source>
        <dbReference type="Pfam" id="PF00535"/>
    </source>
</evidence>
<dbReference type="NCBIfam" id="TIGR03469">
    <property type="entry name" value="HpnB"/>
    <property type="match status" value="1"/>
</dbReference>
<dbReference type="InterPro" id="IPR017832">
    <property type="entry name" value="Glyco_trans_2_hopen-assoc_HpnB"/>
</dbReference>